<gene>
    <name evidence="2" type="ORF">H0E87_004003</name>
</gene>
<comment type="caution">
    <text evidence="2">The sequence shown here is derived from an EMBL/GenBank/DDBJ whole genome shotgun (WGS) entry which is preliminary data.</text>
</comment>
<protein>
    <submittedName>
        <fullName evidence="2">Uncharacterized protein</fullName>
    </submittedName>
</protein>
<reference evidence="2" key="1">
    <citation type="journal article" date="2021" name="J. Hered.">
        <title>Genome Assembly of Salicaceae Populus deltoides (Eastern Cottonwood) I-69 Based on Nanopore Sequencing and Hi-C Technologies.</title>
        <authorList>
            <person name="Bai S."/>
            <person name="Wu H."/>
            <person name="Zhang J."/>
            <person name="Pan Z."/>
            <person name="Zhao W."/>
            <person name="Li Z."/>
            <person name="Tong C."/>
        </authorList>
    </citation>
    <scope>NUCLEOTIDE SEQUENCE</scope>
    <source>
        <tissue evidence="2">Leaf</tissue>
    </source>
</reference>
<evidence type="ECO:0000313" key="3">
    <source>
        <dbReference type="Proteomes" id="UP000807159"/>
    </source>
</evidence>
<dbReference type="PANTHER" id="PTHR33592:SF20">
    <property type="match status" value="1"/>
</dbReference>
<keyword evidence="3" id="KW-1185">Reference proteome</keyword>
<feature type="chain" id="PRO_5035724576" evidence="1">
    <location>
        <begin position="28"/>
        <end position="116"/>
    </location>
</feature>
<evidence type="ECO:0000256" key="1">
    <source>
        <dbReference type="SAM" id="SignalP"/>
    </source>
</evidence>
<dbReference type="AlphaFoldDB" id="A0A8T2ZDE6"/>
<feature type="signal peptide" evidence="1">
    <location>
        <begin position="1"/>
        <end position="27"/>
    </location>
</feature>
<name>A0A8T2ZDE6_POPDE</name>
<keyword evidence="1" id="KW-0732">Signal</keyword>
<proteinExistence type="predicted"/>
<dbReference type="EMBL" id="JACEGQ020000002">
    <property type="protein sequence ID" value="KAH8515365.1"/>
    <property type="molecule type" value="Genomic_DNA"/>
</dbReference>
<dbReference type="Proteomes" id="UP000807159">
    <property type="component" value="Chromosome 2"/>
</dbReference>
<sequence>MGLCHRKNAFATLFMLSILSASLQLGAMRPLGIQWLKQEGLLFHFLQKGTVTPSSPNPCTYIPKGGSGTCKLNGMNIAGSVVARSPPAFSKHTALDVPVASSSIAENTRDHQDRSS</sequence>
<accession>A0A8T2ZDE6</accession>
<dbReference type="PANTHER" id="PTHR33592">
    <property type="entry name" value="TRANSMEMBRANE PROTEIN"/>
    <property type="match status" value="1"/>
</dbReference>
<organism evidence="2 3">
    <name type="scientific">Populus deltoides</name>
    <name type="common">Eastern poplar</name>
    <name type="synonym">Eastern cottonwood</name>
    <dbReference type="NCBI Taxonomy" id="3696"/>
    <lineage>
        <taxon>Eukaryota</taxon>
        <taxon>Viridiplantae</taxon>
        <taxon>Streptophyta</taxon>
        <taxon>Embryophyta</taxon>
        <taxon>Tracheophyta</taxon>
        <taxon>Spermatophyta</taxon>
        <taxon>Magnoliopsida</taxon>
        <taxon>eudicotyledons</taxon>
        <taxon>Gunneridae</taxon>
        <taxon>Pentapetalae</taxon>
        <taxon>rosids</taxon>
        <taxon>fabids</taxon>
        <taxon>Malpighiales</taxon>
        <taxon>Salicaceae</taxon>
        <taxon>Saliceae</taxon>
        <taxon>Populus</taxon>
    </lineage>
</organism>
<evidence type="ECO:0000313" key="2">
    <source>
        <dbReference type="EMBL" id="KAH8515365.1"/>
    </source>
</evidence>